<dbReference type="AlphaFoldDB" id="A0A0L0QPQ7"/>
<dbReference type="GeneID" id="66870239"/>
<organism evidence="2 3">
    <name type="scientific">Virgibacillus pantothenticus</name>
    <dbReference type="NCBI Taxonomy" id="1473"/>
    <lineage>
        <taxon>Bacteria</taxon>
        <taxon>Bacillati</taxon>
        <taxon>Bacillota</taxon>
        <taxon>Bacilli</taxon>
        <taxon>Bacillales</taxon>
        <taxon>Bacillaceae</taxon>
        <taxon>Virgibacillus</taxon>
    </lineage>
</organism>
<dbReference type="RefSeq" id="WP_050353147.1">
    <property type="nucleotide sequence ID" value="NZ_BOSN01000001.1"/>
</dbReference>
<protein>
    <submittedName>
        <fullName evidence="2">Uncharacterized protein</fullName>
    </submittedName>
</protein>
<accession>A0A0L0QPQ7</accession>
<name>A0A0L0QPQ7_VIRPA</name>
<feature type="region of interest" description="Disordered" evidence="1">
    <location>
        <begin position="56"/>
        <end position="87"/>
    </location>
</feature>
<keyword evidence="3" id="KW-1185">Reference proteome</keyword>
<gene>
    <name evidence="2" type="ORF">AFK71_19650</name>
</gene>
<proteinExistence type="predicted"/>
<dbReference type="Proteomes" id="UP000036780">
    <property type="component" value="Unassembled WGS sequence"/>
</dbReference>
<evidence type="ECO:0000256" key="1">
    <source>
        <dbReference type="SAM" id="MobiDB-lite"/>
    </source>
</evidence>
<dbReference type="OrthoDB" id="2456662at2"/>
<feature type="compositionally biased region" description="Polar residues" evidence="1">
    <location>
        <begin position="56"/>
        <end position="68"/>
    </location>
</feature>
<comment type="caution">
    <text evidence="2">The sequence shown here is derived from an EMBL/GenBank/DDBJ whole genome shotgun (WGS) entry which is preliminary data.</text>
</comment>
<dbReference type="EMBL" id="LGTO01000007">
    <property type="protein sequence ID" value="KNE20572.1"/>
    <property type="molecule type" value="Genomic_DNA"/>
</dbReference>
<dbReference type="PATRIC" id="fig|1473.5.peg.2673"/>
<evidence type="ECO:0000313" key="2">
    <source>
        <dbReference type="EMBL" id="KNE20572.1"/>
    </source>
</evidence>
<evidence type="ECO:0000313" key="3">
    <source>
        <dbReference type="Proteomes" id="UP000036780"/>
    </source>
</evidence>
<sequence>MNNNRNMMTSLLTIGAAGAVIYGVTRGIRNGTFQQWQQNISNAMNNSQVQQLMQPLNNLTNNQGTQPLTSNSQSQTNSGQQSNNYAL</sequence>
<reference evidence="3" key="1">
    <citation type="submission" date="2015-07" db="EMBL/GenBank/DDBJ databases">
        <title>Fjat-10053 dsm26.</title>
        <authorList>
            <person name="Liu B."/>
            <person name="Wang J."/>
            <person name="Zhu Y."/>
            <person name="Liu G."/>
            <person name="Chen Q."/>
            <person name="Chen Z."/>
            <person name="Lan J."/>
            <person name="Che J."/>
            <person name="Ge C."/>
            <person name="Shi H."/>
            <person name="Pan Z."/>
            <person name="Liu X."/>
        </authorList>
    </citation>
    <scope>NUCLEOTIDE SEQUENCE [LARGE SCALE GENOMIC DNA]</scope>
    <source>
        <strain evidence="3">DSM 26</strain>
    </source>
</reference>
<feature type="compositionally biased region" description="Low complexity" evidence="1">
    <location>
        <begin position="69"/>
        <end position="87"/>
    </location>
</feature>